<organism evidence="2 3">
    <name type="scientific">Candidatus Roizmanbacteria bacterium CG_4_10_14_0_8_um_filter_39_9</name>
    <dbReference type="NCBI Taxonomy" id="1974829"/>
    <lineage>
        <taxon>Bacteria</taxon>
        <taxon>Candidatus Roizmaniibacteriota</taxon>
    </lineage>
</organism>
<accession>A0A2M7QES6</accession>
<dbReference type="AlphaFoldDB" id="A0A2M7QES6"/>
<proteinExistence type="predicted"/>
<gene>
    <name evidence="2" type="ORF">COY90_01595</name>
</gene>
<dbReference type="CDD" id="cd04301">
    <property type="entry name" value="NAT_SF"/>
    <property type="match status" value="1"/>
</dbReference>
<dbReference type="GO" id="GO:0016747">
    <property type="term" value="F:acyltransferase activity, transferring groups other than amino-acyl groups"/>
    <property type="evidence" value="ECO:0007669"/>
    <property type="project" value="InterPro"/>
</dbReference>
<dbReference type="Gene3D" id="3.40.630.30">
    <property type="match status" value="1"/>
</dbReference>
<reference evidence="3" key="1">
    <citation type="submission" date="2017-09" db="EMBL/GenBank/DDBJ databases">
        <title>Depth-based differentiation of microbial function through sediment-hosted aquifers and enrichment of novel symbionts in the deep terrestrial subsurface.</title>
        <authorList>
            <person name="Probst A.J."/>
            <person name="Ladd B."/>
            <person name="Jarett J.K."/>
            <person name="Geller-Mcgrath D.E."/>
            <person name="Sieber C.M.K."/>
            <person name="Emerson J.B."/>
            <person name="Anantharaman K."/>
            <person name="Thomas B.C."/>
            <person name="Malmstrom R."/>
            <person name="Stieglmeier M."/>
            <person name="Klingl A."/>
            <person name="Woyke T."/>
            <person name="Ryan C.M."/>
            <person name="Banfield J.F."/>
        </authorList>
    </citation>
    <scope>NUCLEOTIDE SEQUENCE [LARGE SCALE GENOMIC DNA]</scope>
</reference>
<dbReference type="EMBL" id="PFLF01000039">
    <property type="protein sequence ID" value="PIY69262.1"/>
    <property type="molecule type" value="Genomic_DNA"/>
</dbReference>
<dbReference type="PANTHER" id="PTHR43617">
    <property type="entry name" value="L-AMINO ACID N-ACETYLTRANSFERASE"/>
    <property type="match status" value="1"/>
</dbReference>
<dbReference type="InterPro" id="IPR050276">
    <property type="entry name" value="MshD_Acetyltransferase"/>
</dbReference>
<sequence length="156" mass="17996">MRKVIQILKASTDDVQILQRLNNEVIVDNGKYDDDLIPDWALSERGRAYFTKELHNKDSICFIAQEDNNPVGYIMATPKHFSYRKSSCIEIANMGVVPLFRSKGVGKQLIDKVINDARSRGYKKIYVNSYFQNAKAITFYKRSGFYEIDLSLERSL</sequence>
<dbReference type="Pfam" id="PF00583">
    <property type="entry name" value="Acetyltransf_1"/>
    <property type="match status" value="1"/>
</dbReference>
<evidence type="ECO:0000313" key="2">
    <source>
        <dbReference type="EMBL" id="PIY69262.1"/>
    </source>
</evidence>
<dbReference type="PROSITE" id="PS51186">
    <property type="entry name" value="GNAT"/>
    <property type="match status" value="1"/>
</dbReference>
<dbReference type="Proteomes" id="UP000230108">
    <property type="component" value="Unassembled WGS sequence"/>
</dbReference>
<dbReference type="SUPFAM" id="SSF55729">
    <property type="entry name" value="Acyl-CoA N-acyltransferases (Nat)"/>
    <property type="match status" value="1"/>
</dbReference>
<evidence type="ECO:0000313" key="3">
    <source>
        <dbReference type="Proteomes" id="UP000230108"/>
    </source>
</evidence>
<name>A0A2M7QES6_9BACT</name>
<comment type="caution">
    <text evidence="2">The sequence shown here is derived from an EMBL/GenBank/DDBJ whole genome shotgun (WGS) entry which is preliminary data.</text>
</comment>
<dbReference type="InterPro" id="IPR016181">
    <property type="entry name" value="Acyl_CoA_acyltransferase"/>
</dbReference>
<dbReference type="InterPro" id="IPR000182">
    <property type="entry name" value="GNAT_dom"/>
</dbReference>
<evidence type="ECO:0000259" key="1">
    <source>
        <dbReference type="PROSITE" id="PS51186"/>
    </source>
</evidence>
<protein>
    <recommendedName>
        <fullName evidence="1">N-acetyltransferase domain-containing protein</fullName>
    </recommendedName>
</protein>
<feature type="domain" description="N-acetyltransferase" evidence="1">
    <location>
        <begin position="5"/>
        <end position="156"/>
    </location>
</feature>